<dbReference type="Gene3D" id="3.40.50.1910">
    <property type="match status" value="1"/>
</dbReference>
<evidence type="ECO:0000256" key="1">
    <source>
        <dbReference type="ARBA" id="ARBA00009884"/>
    </source>
</evidence>
<dbReference type="Pfam" id="PF00995">
    <property type="entry name" value="Sec1"/>
    <property type="match status" value="1"/>
</dbReference>
<dbReference type="InterPro" id="IPR036045">
    <property type="entry name" value="Sec1-like_sf"/>
</dbReference>
<comment type="similarity">
    <text evidence="1">Belongs to the STXBP/unc-18/SEC1 family.</text>
</comment>
<dbReference type="InterPro" id="IPR027482">
    <property type="entry name" value="Sec1-like_dom2"/>
</dbReference>
<dbReference type="Gene3D" id="3.40.50.2060">
    <property type="match status" value="1"/>
</dbReference>
<protein>
    <submittedName>
        <fullName evidence="2">Vacuolar sorting-associated protein 33-like protein</fullName>
    </submittedName>
</protein>
<dbReference type="AlphaFoldDB" id="M8BIM3"/>
<reference evidence="2" key="1">
    <citation type="submission" date="2015-06" db="UniProtKB">
        <authorList>
            <consortium name="EnsemblPlants"/>
        </authorList>
    </citation>
    <scope>IDENTIFICATION</scope>
</reference>
<dbReference type="InterPro" id="IPR001619">
    <property type="entry name" value="Sec1-like"/>
</dbReference>
<dbReference type="EnsemblPlants" id="EMT21608">
    <property type="protein sequence ID" value="EMT21608"/>
    <property type="gene ID" value="F775_12949"/>
</dbReference>
<accession>M8BIM3</accession>
<sequence length="399" mass="44751">MHEEAKLRSRRHSCNIGRLLVEARGDKCHGGVAHCGRDVGRVGGITELRKTTEMVTGEGNISRAAEIRGKKCLVIDPKLAGTLSLILQTSALKEYGTELRILSADPLQTECPKVVYLVRSQLNFMKFVANQIKNDESKGLQREYHLYFVPRRIVACEKILEEEKVHQKLTIGEYPLYLVPLDEDVLSLELDYSLQECLTQILEEEKVHQKLTIGEYPLYLVPLDEDVLSLELDYSLQECLIEGDTSSVWHVAKAIHKLEFAFGVIPNIRAKGVASTKAAELLNHMQLEDPMGIPEIDTVILLDREVDMVTPMCSQLTYEGLLDEMLEIHNGSVEVDASIMGAQQDGKKVKVPLNSSDKLYKEIRDLNLHVVVQVVRQKATSIQQDYAEVKSTNVHPAVG</sequence>
<organism evidence="2">
    <name type="scientific">Aegilops tauschii</name>
    <name type="common">Tausch's goatgrass</name>
    <name type="synonym">Aegilops squarrosa</name>
    <dbReference type="NCBI Taxonomy" id="37682"/>
    <lineage>
        <taxon>Eukaryota</taxon>
        <taxon>Viridiplantae</taxon>
        <taxon>Streptophyta</taxon>
        <taxon>Embryophyta</taxon>
        <taxon>Tracheophyta</taxon>
        <taxon>Spermatophyta</taxon>
        <taxon>Magnoliopsida</taxon>
        <taxon>Liliopsida</taxon>
        <taxon>Poales</taxon>
        <taxon>Poaceae</taxon>
        <taxon>BOP clade</taxon>
        <taxon>Pooideae</taxon>
        <taxon>Triticodae</taxon>
        <taxon>Triticeae</taxon>
        <taxon>Triticinae</taxon>
        <taxon>Aegilops</taxon>
    </lineage>
</organism>
<dbReference type="InterPro" id="IPR043154">
    <property type="entry name" value="Sec-1-like_dom1"/>
</dbReference>
<dbReference type="Gene3D" id="3.90.830.10">
    <property type="entry name" value="Syntaxin Binding Protein 1, Chain A, domain 2"/>
    <property type="match status" value="1"/>
</dbReference>
<proteinExistence type="inferred from homology"/>
<dbReference type="SUPFAM" id="SSF56815">
    <property type="entry name" value="Sec1/munc18-like (SM) proteins"/>
    <property type="match status" value="2"/>
</dbReference>
<dbReference type="InterPro" id="IPR043127">
    <property type="entry name" value="Sec-1-like_dom3a"/>
</dbReference>
<evidence type="ECO:0000313" key="2">
    <source>
        <dbReference type="EnsemblPlants" id="EMT21608"/>
    </source>
</evidence>
<name>M8BIM3_AEGTA</name>
<dbReference type="GO" id="GO:0016192">
    <property type="term" value="P:vesicle-mediated transport"/>
    <property type="evidence" value="ECO:0007669"/>
    <property type="project" value="InterPro"/>
</dbReference>
<dbReference type="PANTHER" id="PTHR11679">
    <property type="entry name" value="VESICLE PROTEIN SORTING-ASSOCIATED"/>
    <property type="match status" value="1"/>
</dbReference>